<gene>
    <name evidence="1" type="ORF">PHMEG_00032511</name>
</gene>
<protein>
    <recommendedName>
        <fullName evidence="3">Core-binding (CB) domain-containing protein</fullName>
    </recommendedName>
</protein>
<organism evidence="1 2">
    <name type="scientific">Phytophthora megakarya</name>
    <dbReference type="NCBI Taxonomy" id="4795"/>
    <lineage>
        <taxon>Eukaryota</taxon>
        <taxon>Sar</taxon>
        <taxon>Stramenopiles</taxon>
        <taxon>Oomycota</taxon>
        <taxon>Peronosporomycetes</taxon>
        <taxon>Peronosporales</taxon>
        <taxon>Peronosporaceae</taxon>
        <taxon>Phytophthora</taxon>
    </lineage>
</organism>
<sequence>MRKATVDPPASSQTVKSINGIKKWVKLELAKADPYTARFFDVTGDIDLAKFTPEWFDKFLMYKIRSTKSATLSGYRSAINDLYRLHCQWNIEAD</sequence>
<comment type="caution">
    <text evidence="1">The sequence shown here is derived from an EMBL/GenBank/DDBJ whole genome shotgun (WGS) entry which is preliminary data.</text>
</comment>
<evidence type="ECO:0000313" key="1">
    <source>
        <dbReference type="EMBL" id="OWY97054.1"/>
    </source>
</evidence>
<dbReference type="AlphaFoldDB" id="A0A225UVC1"/>
<keyword evidence="2" id="KW-1185">Reference proteome</keyword>
<dbReference type="EMBL" id="NBNE01010900">
    <property type="protein sequence ID" value="OWY97054.1"/>
    <property type="molecule type" value="Genomic_DNA"/>
</dbReference>
<reference evidence="2" key="1">
    <citation type="submission" date="2017-03" db="EMBL/GenBank/DDBJ databases">
        <title>Phytopthora megakarya and P. palmivora, two closely related causual agents of cacao black pod achieved similar genome size and gene model numbers by different mechanisms.</title>
        <authorList>
            <person name="Ali S."/>
            <person name="Shao J."/>
            <person name="Larry D.J."/>
            <person name="Kronmiller B."/>
            <person name="Shen D."/>
            <person name="Strem M.D."/>
            <person name="Melnick R.L."/>
            <person name="Guiltinan M.J."/>
            <person name="Tyler B.M."/>
            <person name="Meinhardt L.W."/>
            <person name="Bailey B.A."/>
        </authorList>
    </citation>
    <scope>NUCLEOTIDE SEQUENCE [LARGE SCALE GENOMIC DNA]</scope>
    <source>
        <strain evidence="2">zdho120</strain>
    </source>
</reference>
<dbReference type="OrthoDB" id="161393at2759"/>
<evidence type="ECO:0008006" key="3">
    <source>
        <dbReference type="Google" id="ProtNLM"/>
    </source>
</evidence>
<accession>A0A225UVC1</accession>
<proteinExistence type="predicted"/>
<evidence type="ECO:0000313" key="2">
    <source>
        <dbReference type="Proteomes" id="UP000198211"/>
    </source>
</evidence>
<name>A0A225UVC1_9STRA</name>
<dbReference type="Proteomes" id="UP000198211">
    <property type="component" value="Unassembled WGS sequence"/>
</dbReference>